<keyword evidence="2" id="KW-1185">Reference proteome</keyword>
<protein>
    <submittedName>
        <fullName evidence="1">Uncharacterized protein</fullName>
    </submittedName>
</protein>
<sequence length="268" mass="29760">MDAKSLMVKMMRMMKSMSKDMKDARKDSEEAKAIALQAKLAAQMAEQAVEGVKTTVKQTSDEMKAIKKDVEQMKVGPGMFAKAGITRIAEATQSIVRDLRELQVIATGLKDPEDEEEVIKQVKDMVDGLGMGNKYTSIGVFTDPSKIGVVNFKSIASKIGFLKKANISSTQWGNGETMRFKANDTIEKRTVDKELGMIKCYLHEKHDHALEDIVIKWHARVVELKGVKVAWEEDAKGIVYGGAGLAVKASVTGYMKAWREKRNLDDDL</sequence>
<dbReference type="EMBL" id="CAUYUJ010019129">
    <property type="protein sequence ID" value="CAK0888775.1"/>
    <property type="molecule type" value="Genomic_DNA"/>
</dbReference>
<gene>
    <name evidence="1" type="ORF">PCOR1329_LOCUS69502</name>
</gene>
<organism evidence="1 2">
    <name type="scientific">Prorocentrum cordatum</name>
    <dbReference type="NCBI Taxonomy" id="2364126"/>
    <lineage>
        <taxon>Eukaryota</taxon>
        <taxon>Sar</taxon>
        <taxon>Alveolata</taxon>
        <taxon>Dinophyceae</taxon>
        <taxon>Prorocentrales</taxon>
        <taxon>Prorocentraceae</taxon>
        <taxon>Prorocentrum</taxon>
    </lineage>
</organism>
<accession>A0ABN9WU01</accession>
<evidence type="ECO:0000313" key="2">
    <source>
        <dbReference type="Proteomes" id="UP001189429"/>
    </source>
</evidence>
<name>A0ABN9WU01_9DINO</name>
<comment type="caution">
    <text evidence="1">The sequence shown here is derived from an EMBL/GenBank/DDBJ whole genome shotgun (WGS) entry which is preliminary data.</text>
</comment>
<reference evidence="1" key="1">
    <citation type="submission" date="2023-10" db="EMBL/GenBank/DDBJ databases">
        <authorList>
            <person name="Chen Y."/>
            <person name="Shah S."/>
            <person name="Dougan E. K."/>
            <person name="Thang M."/>
            <person name="Chan C."/>
        </authorList>
    </citation>
    <scope>NUCLEOTIDE SEQUENCE [LARGE SCALE GENOMIC DNA]</scope>
</reference>
<evidence type="ECO:0000313" key="1">
    <source>
        <dbReference type="EMBL" id="CAK0888775.1"/>
    </source>
</evidence>
<proteinExistence type="predicted"/>
<dbReference type="Proteomes" id="UP001189429">
    <property type="component" value="Unassembled WGS sequence"/>
</dbReference>